<evidence type="ECO:0000256" key="3">
    <source>
        <dbReference type="ARBA" id="ARBA00022603"/>
    </source>
</evidence>
<dbReference type="SUPFAM" id="SSF47757">
    <property type="entry name" value="Chemotaxis receptor methyltransferase CheR, N-terminal domain"/>
    <property type="match status" value="1"/>
</dbReference>
<organism evidence="7 8">
    <name type="scientific">Halobacillus salinarum</name>
    <dbReference type="NCBI Taxonomy" id="2932257"/>
    <lineage>
        <taxon>Bacteria</taxon>
        <taxon>Bacillati</taxon>
        <taxon>Bacillota</taxon>
        <taxon>Bacilli</taxon>
        <taxon>Bacillales</taxon>
        <taxon>Bacillaceae</taxon>
        <taxon>Halobacillus</taxon>
    </lineage>
</organism>
<proteinExistence type="predicted"/>
<keyword evidence="5" id="KW-0949">S-adenosyl-L-methionine</keyword>
<dbReference type="PRINTS" id="PR00996">
    <property type="entry name" value="CHERMTFRASE"/>
</dbReference>
<dbReference type="CDD" id="cd02440">
    <property type="entry name" value="AdoMet_MTases"/>
    <property type="match status" value="1"/>
</dbReference>
<evidence type="ECO:0000256" key="5">
    <source>
        <dbReference type="ARBA" id="ARBA00022691"/>
    </source>
</evidence>
<keyword evidence="8" id="KW-1185">Reference proteome</keyword>
<evidence type="ECO:0000256" key="4">
    <source>
        <dbReference type="ARBA" id="ARBA00022679"/>
    </source>
</evidence>
<dbReference type="InterPro" id="IPR022641">
    <property type="entry name" value="CheR_N"/>
</dbReference>
<accession>A0ABY4EE36</accession>
<dbReference type="PANTHER" id="PTHR24422">
    <property type="entry name" value="CHEMOTAXIS PROTEIN METHYLTRANSFERASE"/>
    <property type="match status" value="1"/>
</dbReference>
<dbReference type="RefSeq" id="WP_244708049.1">
    <property type="nucleotide sequence ID" value="NZ_CP095073.1"/>
</dbReference>
<dbReference type="Pfam" id="PF03705">
    <property type="entry name" value="CheR_N"/>
    <property type="match status" value="1"/>
</dbReference>
<dbReference type="Gene3D" id="1.10.155.10">
    <property type="entry name" value="Chemotaxis receptor methyltransferase CheR, N-terminal domain"/>
    <property type="match status" value="1"/>
</dbReference>
<protein>
    <recommendedName>
        <fullName evidence="2">protein-glutamate O-methyltransferase</fullName>
        <ecNumber evidence="2">2.1.1.80</ecNumber>
    </recommendedName>
</protein>
<evidence type="ECO:0000313" key="8">
    <source>
        <dbReference type="Proteomes" id="UP000831787"/>
    </source>
</evidence>
<evidence type="ECO:0000256" key="2">
    <source>
        <dbReference type="ARBA" id="ARBA00012534"/>
    </source>
</evidence>
<dbReference type="InterPro" id="IPR022642">
    <property type="entry name" value="CheR_C"/>
</dbReference>
<dbReference type="EMBL" id="CP095073">
    <property type="protein sequence ID" value="UOQ42712.1"/>
    <property type="molecule type" value="Genomic_DNA"/>
</dbReference>
<dbReference type="SMART" id="SM00138">
    <property type="entry name" value="MeTrc"/>
    <property type="match status" value="1"/>
</dbReference>
<dbReference type="InterPro" id="IPR036804">
    <property type="entry name" value="CheR_N_sf"/>
</dbReference>
<name>A0ABY4EE36_9BACI</name>
<dbReference type="Gene3D" id="3.40.50.150">
    <property type="entry name" value="Vaccinia Virus protein VP39"/>
    <property type="match status" value="1"/>
</dbReference>
<dbReference type="Proteomes" id="UP000831787">
    <property type="component" value="Chromosome"/>
</dbReference>
<keyword evidence="4" id="KW-0808">Transferase</keyword>
<dbReference type="SUPFAM" id="SSF53335">
    <property type="entry name" value="S-adenosyl-L-methionine-dependent methyltransferases"/>
    <property type="match status" value="1"/>
</dbReference>
<gene>
    <name evidence="7" type="ORF">MUN89_12095</name>
</gene>
<dbReference type="EC" id="2.1.1.80" evidence="2"/>
<reference evidence="7 8" key="1">
    <citation type="submission" date="2022-04" db="EMBL/GenBank/DDBJ databases">
        <title>Halobacillus sp. isolated from saltern.</title>
        <authorList>
            <person name="Won M."/>
            <person name="Lee C.-M."/>
            <person name="Woen H.-Y."/>
            <person name="Kwon S.-W."/>
        </authorList>
    </citation>
    <scope>NUCLEOTIDE SEQUENCE [LARGE SCALE GENOMIC DNA]</scope>
    <source>
        <strain evidence="7 8">SSBR10-3</strain>
    </source>
</reference>
<feature type="domain" description="CheR-type methyltransferase" evidence="6">
    <location>
        <begin position="1"/>
        <end position="259"/>
    </location>
</feature>
<evidence type="ECO:0000256" key="1">
    <source>
        <dbReference type="ARBA" id="ARBA00001541"/>
    </source>
</evidence>
<dbReference type="InterPro" id="IPR029063">
    <property type="entry name" value="SAM-dependent_MTases_sf"/>
</dbReference>
<sequence>MKEDYAEFTQLIYRKTGIDLSLYKEAQMKRRLTSLRDKRGYNQFTHYSLALFKDENLLQEFMDRITINVSEFYRNKKRWDVLESRVIPYLLKKKRKLRIWSAACSSGEEPYTLAMMLLQFIPARQFEIVATDIDPLALQRAEAAIYSERALNEVPQAVKEKYFVRRGLFFHLAEDVKKCVTFRQHNLLSDPYEDSWDLIVCRNVLIYFTEQAKELIYKNFSTSLAEGGIFFVGSTEQIFLPQKYNLSVYDTFFYQKEKTLKSMD</sequence>
<dbReference type="InterPro" id="IPR050903">
    <property type="entry name" value="Bact_Chemotaxis_MeTrfase"/>
</dbReference>
<dbReference type="Pfam" id="PF01739">
    <property type="entry name" value="CheR"/>
    <property type="match status" value="1"/>
</dbReference>
<dbReference type="PROSITE" id="PS50123">
    <property type="entry name" value="CHER"/>
    <property type="match status" value="1"/>
</dbReference>
<evidence type="ECO:0000259" key="6">
    <source>
        <dbReference type="PROSITE" id="PS50123"/>
    </source>
</evidence>
<comment type="catalytic activity">
    <reaction evidence="1">
        <text>L-glutamyl-[protein] + S-adenosyl-L-methionine = [protein]-L-glutamate 5-O-methyl ester + S-adenosyl-L-homocysteine</text>
        <dbReference type="Rhea" id="RHEA:24452"/>
        <dbReference type="Rhea" id="RHEA-COMP:10208"/>
        <dbReference type="Rhea" id="RHEA-COMP:10311"/>
        <dbReference type="ChEBI" id="CHEBI:29973"/>
        <dbReference type="ChEBI" id="CHEBI:57856"/>
        <dbReference type="ChEBI" id="CHEBI:59789"/>
        <dbReference type="ChEBI" id="CHEBI:82795"/>
        <dbReference type="EC" id="2.1.1.80"/>
    </reaction>
</comment>
<evidence type="ECO:0000313" key="7">
    <source>
        <dbReference type="EMBL" id="UOQ42712.1"/>
    </source>
</evidence>
<dbReference type="PANTHER" id="PTHR24422:SF19">
    <property type="entry name" value="CHEMOTAXIS PROTEIN METHYLTRANSFERASE"/>
    <property type="match status" value="1"/>
</dbReference>
<dbReference type="InterPro" id="IPR000780">
    <property type="entry name" value="CheR_MeTrfase"/>
</dbReference>
<keyword evidence="3" id="KW-0489">Methyltransferase</keyword>